<organism evidence="1 2">
    <name type="scientific">Gymnopus androsaceus JB14</name>
    <dbReference type="NCBI Taxonomy" id="1447944"/>
    <lineage>
        <taxon>Eukaryota</taxon>
        <taxon>Fungi</taxon>
        <taxon>Dikarya</taxon>
        <taxon>Basidiomycota</taxon>
        <taxon>Agaricomycotina</taxon>
        <taxon>Agaricomycetes</taxon>
        <taxon>Agaricomycetidae</taxon>
        <taxon>Agaricales</taxon>
        <taxon>Marasmiineae</taxon>
        <taxon>Omphalotaceae</taxon>
        <taxon>Gymnopus</taxon>
    </lineage>
</organism>
<dbReference type="EMBL" id="ML769389">
    <property type="protein sequence ID" value="KAE9408943.1"/>
    <property type="molecule type" value="Genomic_DNA"/>
</dbReference>
<dbReference type="AlphaFoldDB" id="A0A6A4IGU8"/>
<dbReference type="OrthoDB" id="3266451at2759"/>
<proteinExistence type="predicted"/>
<dbReference type="Proteomes" id="UP000799118">
    <property type="component" value="Unassembled WGS sequence"/>
</dbReference>
<keyword evidence="2" id="KW-1185">Reference proteome</keyword>
<name>A0A6A4IGU8_9AGAR</name>
<evidence type="ECO:0000313" key="1">
    <source>
        <dbReference type="EMBL" id="KAE9408943.1"/>
    </source>
</evidence>
<gene>
    <name evidence="1" type="ORF">BT96DRAFT_913625</name>
</gene>
<protein>
    <submittedName>
        <fullName evidence="1">Uncharacterized protein</fullName>
    </submittedName>
</protein>
<evidence type="ECO:0000313" key="2">
    <source>
        <dbReference type="Proteomes" id="UP000799118"/>
    </source>
</evidence>
<sequence>MLEEMFSRFTFPSLKELIIYSEDGSSASLIWPLYAFSAFMSRSSCILTMLSLSSVMISDSDLVATLRLLPSLTKWSIDGLANSGGGSPIMSHFISHMHASSAAPLLPKLHSLSIKSHGTVFDNAAFVSMVSSRWLPDRTHAVIIGIDCLRSLVLHFAERELDKEAYRPLFDLDRKGMRVVITGRIWGGRGG</sequence>
<accession>A0A6A4IGU8</accession>
<reference evidence="1" key="1">
    <citation type="journal article" date="2019" name="Environ. Microbiol.">
        <title>Fungal ecological strategies reflected in gene transcription - a case study of two litter decomposers.</title>
        <authorList>
            <person name="Barbi F."/>
            <person name="Kohler A."/>
            <person name="Barry K."/>
            <person name="Baskaran P."/>
            <person name="Daum C."/>
            <person name="Fauchery L."/>
            <person name="Ihrmark K."/>
            <person name="Kuo A."/>
            <person name="LaButti K."/>
            <person name="Lipzen A."/>
            <person name="Morin E."/>
            <person name="Grigoriev I.V."/>
            <person name="Henrissat B."/>
            <person name="Lindahl B."/>
            <person name="Martin F."/>
        </authorList>
    </citation>
    <scope>NUCLEOTIDE SEQUENCE</scope>
    <source>
        <strain evidence="1">JB14</strain>
    </source>
</reference>